<reference evidence="5" key="2">
    <citation type="journal article" date="2013" name="PLoS Genet.">
        <title>Comparative genome structure, secondary metabolite, and effector coding capacity across Cochliobolus pathogens.</title>
        <authorList>
            <person name="Condon B.J."/>
            <person name="Leng Y."/>
            <person name="Wu D."/>
            <person name="Bushley K.E."/>
            <person name="Ohm R.A."/>
            <person name="Otillar R."/>
            <person name="Martin J."/>
            <person name="Schackwitz W."/>
            <person name="Grimwood J."/>
            <person name="MohdZainudin N."/>
            <person name="Xue C."/>
            <person name="Wang R."/>
            <person name="Manning V.A."/>
            <person name="Dhillon B."/>
            <person name="Tu Z.J."/>
            <person name="Steffenson B.J."/>
            <person name="Salamov A."/>
            <person name="Sun H."/>
            <person name="Lowry S."/>
            <person name="LaButti K."/>
            <person name="Han J."/>
            <person name="Copeland A."/>
            <person name="Lindquist E."/>
            <person name="Barry K."/>
            <person name="Schmutz J."/>
            <person name="Baker S.E."/>
            <person name="Ciuffetti L.M."/>
            <person name="Grigoriev I.V."/>
            <person name="Zhong S."/>
            <person name="Turgeon B.G."/>
        </authorList>
    </citation>
    <scope>NUCLEOTIDE SEQUENCE [LARGE SCALE GENOMIC DNA]</scope>
    <source>
        <strain evidence="5">ND90Pr / ATCC 201652</strain>
    </source>
</reference>
<dbReference type="GO" id="GO:0016616">
    <property type="term" value="F:oxidoreductase activity, acting on the CH-OH group of donors, NAD or NADP as acceptor"/>
    <property type="evidence" value="ECO:0007669"/>
    <property type="project" value="TreeGrafter"/>
</dbReference>
<feature type="domain" description="NAD-dependent epimerase/dehydratase" evidence="3">
    <location>
        <begin position="3"/>
        <end position="254"/>
    </location>
</feature>
<dbReference type="RefSeq" id="XP_007700870.1">
    <property type="nucleotide sequence ID" value="XM_007702680.1"/>
</dbReference>
<evidence type="ECO:0000256" key="1">
    <source>
        <dbReference type="ARBA" id="ARBA00023002"/>
    </source>
</evidence>
<dbReference type="Proteomes" id="UP000016934">
    <property type="component" value="Unassembled WGS sequence"/>
</dbReference>
<dbReference type="PANTHER" id="PTHR10366:SF564">
    <property type="entry name" value="STEROL-4-ALPHA-CARBOXYLATE 3-DEHYDROGENASE, DECARBOXYLATING"/>
    <property type="match status" value="1"/>
</dbReference>
<dbReference type="EMBL" id="KB445644">
    <property type="protein sequence ID" value="EMD63886.1"/>
    <property type="molecule type" value="Genomic_DNA"/>
</dbReference>
<sequence length="341" mass="38043">MHVLLTGGNGFLAAHILNHLLERGHTVVTTVRSQARVDRIKALHPTLPKDKLDFFIVPDVAKLGSFDYVFQGDHIFDAVVHTASPNVRSCNDVQKELLDPSIIGTTGLLSSIVRLAPSVKRVVYVSSMAALIDASKGDWPGHTYTVADWNPITLEEALDNSSWIPGYRASKTFAENAAWEFMDREKPRFTLTTLTPPGIFGPMVRYPGYPPDPLNASNEIFSKLLDGKIFPTGLYTWINVTDAALAHVKAIEEEKLTSERIFLTSSEQLCIKDIIEIIYEEFPELRERLPAKDTWHIAGYPEGGVYKVDAARAKALIGREFLPLKSTVIETVKTYKDYLES</sequence>
<name>M2T3R1_COCSN</name>
<keyword evidence="1" id="KW-0560">Oxidoreductase</keyword>
<evidence type="ECO:0000313" key="5">
    <source>
        <dbReference type="Proteomes" id="UP000016934"/>
    </source>
</evidence>
<dbReference type="OrthoDB" id="2735536at2759"/>
<dbReference type="GeneID" id="19132782"/>
<evidence type="ECO:0000259" key="3">
    <source>
        <dbReference type="Pfam" id="PF01370"/>
    </source>
</evidence>
<accession>M2T3R1</accession>
<comment type="similarity">
    <text evidence="2">Belongs to the NAD(P)-dependent epimerase/dehydratase family. Dihydroflavonol-4-reductase subfamily.</text>
</comment>
<keyword evidence="5" id="KW-1185">Reference proteome</keyword>
<organism evidence="4 5">
    <name type="scientific">Cochliobolus sativus (strain ND90Pr / ATCC 201652)</name>
    <name type="common">Common root rot and spot blotch fungus</name>
    <name type="synonym">Bipolaris sorokiniana</name>
    <dbReference type="NCBI Taxonomy" id="665912"/>
    <lineage>
        <taxon>Eukaryota</taxon>
        <taxon>Fungi</taxon>
        <taxon>Dikarya</taxon>
        <taxon>Ascomycota</taxon>
        <taxon>Pezizomycotina</taxon>
        <taxon>Dothideomycetes</taxon>
        <taxon>Pleosporomycetidae</taxon>
        <taxon>Pleosporales</taxon>
        <taxon>Pleosporineae</taxon>
        <taxon>Pleosporaceae</taxon>
        <taxon>Bipolaris</taxon>
    </lineage>
</organism>
<proteinExistence type="inferred from homology"/>
<protein>
    <recommendedName>
        <fullName evidence="3">NAD-dependent epimerase/dehydratase domain-containing protein</fullName>
    </recommendedName>
</protein>
<dbReference type="Gene3D" id="3.40.50.720">
    <property type="entry name" value="NAD(P)-binding Rossmann-like Domain"/>
    <property type="match status" value="1"/>
</dbReference>
<dbReference type="SUPFAM" id="SSF51735">
    <property type="entry name" value="NAD(P)-binding Rossmann-fold domains"/>
    <property type="match status" value="1"/>
</dbReference>
<dbReference type="PANTHER" id="PTHR10366">
    <property type="entry name" value="NAD DEPENDENT EPIMERASE/DEHYDRATASE"/>
    <property type="match status" value="1"/>
</dbReference>
<dbReference type="InterPro" id="IPR050425">
    <property type="entry name" value="NAD(P)_dehydrat-like"/>
</dbReference>
<dbReference type="Pfam" id="PF01370">
    <property type="entry name" value="Epimerase"/>
    <property type="match status" value="1"/>
</dbReference>
<dbReference type="KEGG" id="bsc:COCSADRAFT_172129"/>
<dbReference type="InterPro" id="IPR036291">
    <property type="entry name" value="NAD(P)-bd_dom_sf"/>
</dbReference>
<dbReference type="eggNOG" id="KOG1502">
    <property type="taxonomic scope" value="Eukaryota"/>
</dbReference>
<evidence type="ECO:0000313" key="4">
    <source>
        <dbReference type="EMBL" id="EMD63886.1"/>
    </source>
</evidence>
<reference evidence="4 5" key="1">
    <citation type="journal article" date="2012" name="PLoS Pathog.">
        <title>Diverse lifestyles and strategies of plant pathogenesis encoded in the genomes of eighteen Dothideomycetes fungi.</title>
        <authorList>
            <person name="Ohm R.A."/>
            <person name="Feau N."/>
            <person name="Henrissat B."/>
            <person name="Schoch C.L."/>
            <person name="Horwitz B.A."/>
            <person name="Barry K.W."/>
            <person name="Condon B.J."/>
            <person name="Copeland A.C."/>
            <person name="Dhillon B."/>
            <person name="Glaser F."/>
            <person name="Hesse C.N."/>
            <person name="Kosti I."/>
            <person name="LaButti K."/>
            <person name="Lindquist E.A."/>
            <person name="Lucas S."/>
            <person name="Salamov A.A."/>
            <person name="Bradshaw R.E."/>
            <person name="Ciuffetti L."/>
            <person name="Hamelin R.C."/>
            <person name="Kema G.H.J."/>
            <person name="Lawrence C."/>
            <person name="Scott J.A."/>
            <person name="Spatafora J.W."/>
            <person name="Turgeon B.G."/>
            <person name="de Wit P.J.G.M."/>
            <person name="Zhong S."/>
            <person name="Goodwin S.B."/>
            <person name="Grigoriev I.V."/>
        </authorList>
    </citation>
    <scope>NUCLEOTIDE SEQUENCE [LARGE SCALE GENOMIC DNA]</scope>
    <source>
        <strain evidence="5">ND90Pr / ATCC 201652</strain>
    </source>
</reference>
<dbReference type="AlphaFoldDB" id="M2T3R1"/>
<dbReference type="STRING" id="665912.M2T3R1"/>
<gene>
    <name evidence="4" type="ORF">COCSADRAFT_172129</name>
</gene>
<dbReference type="HOGENOM" id="CLU_007383_9_2_1"/>
<dbReference type="OMA" id="NETNHFA"/>
<evidence type="ECO:0000256" key="2">
    <source>
        <dbReference type="ARBA" id="ARBA00023445"/>
    </source>
</evidence>
<dbReference type="InterPro" id="IPR001509">
    <property type="entry name" value="Epimerase_deHydtase"/>
</dbReference>